<comment type="caution">
    <text evidence="4">The sequence shown here is derived from an EMBL/GenBank/DDBJ whole genome shotgun (WGS) entry which is preliminary data.</text>
</comment>
<gene>
    <name evidence="4" type="ORF">BS47DRAFT_939144</name>
</gene>
<feature type="domain" description="Rab-GAP TBC" evidence="3">
    <location>
        <begin position="30"/>
        <end position="216"/>
    </location>
</feature>
<name>A0A9P6AXW6_9AGAM</name>
<feature type="compositionally biased region" description="Acidic residues" evidence="2">
    <location>
        <begin position="305"/>
        <end position="320"/>
    </location>
</feature>
<feature type="region of interest" description="Disordered" evidence="2">
    <location>
        <begin position="264"/>
        <end position="322"/>
    </location>
</feature>
<sequence>MTTETRRSQILQAIERGHWDLLRAISLLPGGLESARIEAWRYLLHETNGNDTHGRFLASRNDSTYGNEAATHPDERQVHLDTERSFVIYPIDSMSERDKRKQRLEETIISVLRRRPSLRYFQSPFAEDQVWIQTCVEKLSLHRLRDSMGEGLNPLIGSLRVLRRLIRLADAEFAALLERTSPLPYFALSNILTLFSHDIPTLALIQPIFDYLLTRPPIALIYLTAAILLSRKADAMKMEHEGDDGTMHAILSQLPDLSVETISSPDVEGFEDGGSDSAGSWDPLLPAPTILQPRTPRTSESSVDIGDDDTVLEESNDNGDDERTIVENCEEPLIEDTSRKSGDPHHPTIQYAASPSEVSETSSTAPIPLFTLLKVADDLLLCLRGPKTARR</sequence>
<dbReference type="OrthoDB" id="206700at2759"/>
<dbReference type="InterPro" id="IPR045913">
    <property type="entry name" value="TBC20/Gyp8-like"/>
</dbReference>
<feature type="region of interest" description="Disordered" evidence="2">
    <location>
        <begin position="335"/>
        <end position="362"/>
    </location>
</feature>
<organism evidence="4 5">
    <name type="scientific">Hydnum rufescens UP504</name>
    <dbReference type="NCBI Taxonomy" id="1448309"/>
    <lineage>
        <taxon>Eukaryota</taxon>
        <taxon>Fungi</taxon>
        <taxon>Dikarya</taxon>
        <taxon>Basidiomycota</taxon>
        <taxon>Agaricomycotina</taxon>
        <taxon>Agaricomycetes</taxon>
        <taxon>Cantharellales</taxon>
        <taxon>Hydnaceae</taxon>
        <taxon>Hydnum</taxon>
    </lineage>
</organism>
<reference evidence="4" key="1">
    <citation type="journal article" date="2020" name="Nat. Commun.">
        <title>Large-scale genome sequencing of mycorrhizal fungi provides insights into the early evolution of symbiotic traits.</title>
        <authorList>
            <person name="Miyauchi S."/>
            <person name="Kiss E."/>
            <person name="Kuo A."/>
            <person name="Drula E."/>
            <person name="Kohler A."/>
            <person name="Sanchez-Garcia M."/>
            <person name="Morin E."/>
            <person name="Andreopoulos B."/>
            <person name="Barry K.W."/>
            <person name="Bonito G."/>
            <person name="Buee M."/>
            <person name="Carver A."/>
            <person name="Chen C."/>
            <person name="Cichocki N."/>
            <person name="Clum A."/>
            <person name="Culley D."/>
            <person name="Crous P.W."/>
            <person name="Fauchery L."/>
            <person name="Girlanda M."/>
            <person name="Hayes R.D."/>
            <person name="Keri Z."/>
            <person name="LaButti K."/>
            <person name="Lipzen A."/>
            <person name="Lombard V."/>
            <person name="Magnuson J."/>
            <person name="Maillard F."/>
            <person name="Murat C."/>
            <person name="Nolan M."/>
            <person name="Ohm R.A."/>
            <person name="Pangilinan J."/>
            <person name="Pereira M.F."/>
            <person name="Perotto S."/>
            <person name="Peter M."/>
            <person name="Pfister S."/>
            <person name="Riley R."/>
            <person name="Sitrit Y."/>
            <person name="Stielow J.B."/>
            <person name="Szollosi G."/>
            <person name="Zifcakova L."/>
            <person name="Stursova M."/>
            <person name="Spatafora J.W."/>
            <person name="Tedersoo L."/>
            <person name="Vaario L.M."/>
            <person name="Yamada A."/>
            <person name="Yan M."/>
            <person name="Wang P."/>
            <person name="Xu J."/>
            <person name="Bruns T."/>
            <person name="Baldrian P."/>
            <person name="Vilgalys R."/>
            <person name="Dunand C."/>
            <person name="Henrissat B."/>
            <person name="Grigoriev I.V."/>
            <person name="Hibbett D."/>
            <person name="Nagy L.G."/>
            <person name="Martin F.M."/>
        </authorList>
    </citation>
    <scope>NUCLEOTIDE SEQUENCE</scope>
    <source>
        <strain evidence="4">UP504</strain>
    </source>
</reference>
<dbReference type="GO" id="GO:0005789">
    <property type="term" value="C:endoplasmic reticulum membrane"/>
    <property type="evidence" value="ECO:0007669"/>
    <property type="project" value="TreeGrafter"/>
</dbReference>
<dbReference type="Gene3D" id="1.10.472.80">
    <property type="entry name" value="Ypt/Rab-GAP domain of gyp1p, domain 3"/>
    <property type="match status" value="1"/>
</dbReference>
<feature type="compositionally biased region" description="Polar residues" evidence="2">
    <location>
        <begin position="351"/>
        <end position="362"/>
    </location>
</feature>
<dbReference type="SUPFAM" id="SSF47923">
    <property type="entry name" value="Ypt/Rab-GAP domain of gyp1p"/>
    <property type="match status" value="1"/>
</dbReference>
<evidence type="ECO:0000313" key="5">
    <source>
        <dbReference type="Proteomes" id="UP000886523"/>
    </source>
</evidence>
<feature type="compositionally biased region" description="Basic and acidic residues" evidence="2">
    <location>
        <begin position="336"/>
        <end position="346"/>
    </location>
</feature>
<dbReference type="PANTHER" id="PTHR20913:SF7">
    <property type="entry name" value="RE60063P"/>
    <property type="match status" value="1"/>
</dbReference>
<keyword evidence="1" id="KW-0343">GTPase activation</keyword>
<dbReference type="Gene3D" id="1.10.8.1310">
    <property type="match status" value="1"/>
</dbReference>
<dbReference type="Proteomes" id="UP000886523">
    <property type="component" value="Unassembled WGS sequence"/>
</dbReference>
<evidence type="ECO:0000259" key="3">
    <source>
        <dbReference type="PROSITE" id="PS50086"/>
    </source>
</evidence>
<dbReference type="PROSITE" id="PS50086">
    <property type="entry name" value="TBC_RABGAP"/>
    <property type="match status" value="1"/>
</dbReference>
<evidence type="ECO:0000256" key="1">
    <source>
        <dbReference type="ARBA" id="ARBA00022468"/>
    </source>
</evidence>
<dbReference type="InterPro" id="IPR000195">
    <property type="entry name" value="Rab-GAP-TBC_dom"/>
</dbReference>
<protein>
    <recommendedName>
        <fullName evidence="3">Rab-GAP TBC domain-containing protein</fullName>
    </recommendedName>
</protein>
<dbReference type="GO" id="GO:0005096">
    <property type="term" value="F:GTPase activator activity"/>
    <property type="evidence" value="ECO:0007669"/>
    <property type="project" value="UniProtKB-KW"/>
</dbReference>
<proteinExistence type="predicted"/>
<accession>A0A9P6AXW6</accession>
<evidence type="ECO:0000256" key="2">
    <source>
        <dbReference type="SAM" id="MobiDB-lite"/>
    </source>
</evidence>
<keyword evidence="5" id="KW-1185">Reference proteome</keyword>
<dbReference type="PANTHER" id="PTHR20913">
    <property type="entry name" value="TBC1 DOMAIN FAMILY MEMBER 20/GTPASE"/>
    <property type="match status" value="1"/>
</dbReference>
<dbReference type="AlphaFoldDB" id="A0A9P6AXW6"/>
<dbReference type="InterPro" id="IPR035969">
    <property type="entry name" value="Rab-GAP_TBC_sf"/>
</dbReference>
<dbReference type="EMBL" id="MU128968">
    <property type="protein sequence ID" value="KAF9513824.1"/>
    <property type="molecule type" value="Genomic_DNA"/>
</dbReference>
<dbReference type="Pfam" id="PF00566">
    <property type="entry name" value="RabGAP-TBC"/>
    <property type="match status" value="1"/>
</dbReference>
<evidence type="ECO:0000313" key="4">
    <source>
        <dbReference type="EMBL" id="KAF9513824.1"/>
    </source>
</evidence>
<dbReference type="GO" id="GO:0006888">
    <property type="term" value="P:endoplasmic reticulum to Golgi vesicle-mediated transport"/>
    <property type="evidence" value="ECO:0007669"/>
    <property type="project" value="TreeGrafter"/>
</dbReference>